<name>A0A239M0P6_EKHLU</name>
<organism evidence="1 2">
    <name type="scientific">Ekhidna lutea</name>
    <dbReference type="NCBI Taxonomy" id="447679"/>
    <lineage>
        <taxon>Bacteria</taxon>
        <taxon>Pseudomonadati</taxon>
        <taxon>Bacteroidota</taxon>
        <taxon>Cytophagia</taxon>
        <taxon>Cytophagales</taxon>
        <taxon>Reichenbachiellaceae</taxon>
        <taxon>Ekhidna</taxon>
    </lineage>
</organism>
<dbReference type="EMBL" id="FZPD01000006">
    <property type="protein sequence ID" value="SNT35534.1"/>
    <property type="molecule type" value="Genomic_DNA"/>
</dbReference>
<evidence type="ECO:0000313" key="2">
    <source>
        <dbReference type="Proteomes" id="UP000198393"/>
    </source>
</evidence>
<evidence type="ECO:0000313" key="1">
    <source>
        <dbReference type="EMBL" id="SNT35534.1"/>
    </source>
</evidence>
<gene>
    <name evidence="1" type="ORF">SAMN05421640_3497</name>
</gene>
<keyword evidence="2" id="KW-1185">Reference proteome</keyword>
<accession>A0A239M0P6</accession>
<sequence length="164" mass="19167">MIRKELVLTKIIYISQHVKIMRTIILILFYQLILFNCQSQKIEIIDHSSEDRLNYYLANIYLDRSSQHSLYNDGLNATILPFADTKRTKIESFKDGHEVMVSYLISITADGEYINSSLFEIGPFINPKIISVTPLKYPNFNLEVQDGKFDKRQTVKYEIKPKKL</sequence>
<proteinExistence type="predicted"/>
<reference evidence="1 2" key="1">
    <citation type="submission" date="2017-06" db="EMBL/GenBank/DDBJ databases">
        <authorList>
            <person name="Kim H.J."/>
            <person name="Triplett B.A."/>
        </authorList>
    </citation>
    <scope>NUCLEOTIDE SEQUENCE [LARGE SCALE GENOMIC DNA]</scope>
    <source>
        <strain evidence="1 2">DSM 19307</strain>
    </source>
</reference>
<dbReference type="Proteomes" id="UP000198393">
    <property type="component" value="Unassembled WGS sequence"/>
</dbReference>
<dbReference type="AlphaFoldDB" id="A0A239M0P6"/>
<protein>
    <submittedName>
        <fullName evidence="1">Uncharacterized protein</fullName>
    </submittedName>
</protein>